<dbReference type="EMBL" id="JAINUF010000006">
    <property type="protein sequence ID" value="KAJ8357242.1"/>
    <property type="molecule type" value="Genomic_DNA"/>
</dbReference>
<gene>
    <name evidence="1" type="ORF">SKAU_G00200360</name>
</gene>
<proteinExistence type="predicted"/>
<sequence>MAVNSRADWGFANKSATGFEHQQGWTTSPEMGAVDRVDMISSFVECDRKSTKRYKKLFFRLLDTEVLNSYIPYQQRSLVKEPGASSVLLNWRVTLC</sequence>
<evidence type="ECO:0000313" key="1">
    <source>
        <dbReference type="EMBL" id="KAJ8357242.1"/>
    </source>
</evidence>
<protein>
    <submittedName>
        <fullName evidence="1">Uncharacterized protein</fullName>
    </submittedName>
</protein>
<organism evidence="1 2">
    <name type="scientific">Synaphobranchus kaupii</name>
    <name type="common">Kaup's arrowtooth eel</name>
    <dbReference type="NCBI Taxonomy" id="118154"/>
    <lineage>
        <taxon>Eukaryota</taxon>
        <taxon>Metazoa</taxon>
        <taxon>Chordata</taxon>
        <taxon>Craniata</taxon>
        <taxon>Vertebrata</taxon>
        <taxon>Euteleostomi</taxon>
        <taxon>Actinopterygii</taxon>
        <taxon>Neopterygii</taxon>
        <taxon>Teleostei</taxon>
        <taxon>Anguilliformes</taxon>
        <taxon>Synaphobranchidae</taxon>
        <taxon>Synaphobranchus</taxon>
    </lineage>
</organism>
<dbReference type="Proteomes" id="UP001152622">
    <property type="component" value="Chromosome 6"/>
</dbReference>
<evidence type="ECO:0000313" key="2">
    <source>
        <dbReference type="Proteomes" id="UP001152622"/>
    </source>
</evidence>
<dbReference type="OrthoDB" id="6609151at2759"/>
<dbReference type="AlphaFoldDB" id="A0A9Q1FFN3"/>
<keyword evidence="2" id="KW-1185">Reference proteome</keyword>
<comment type="caution">
    <text evidence="1">The sequence shown here is derived from an EMBL/GenBank/DDBJ whole genome shotgun (WGS) entry which is preliminary data.</text>
</comment>
<name>A0A9Q1FFN3_SYNKA</name>
<accession>A0A9Q1FFN3</accession>
<reference evidence="1" key="1">
    <citation type="journal article" date="2023" name="Science">
        <title>Genome structures resolve the early diversification of teleost fishes.</title>
        <authorList>
            <person name="Parey E."/>
            <person name="Louis A."/>
            <person name="Montfort J."/>
            <person name="Bouchez O."/>
            <person name="Roques C."/>
            <person name="Iampietro C."/>
            <person name="Lluch J."/>
            <person name="Castinel A."/>
            <person name="Donnadieu C."/>
            <person name="Desvignes T."/>
            <person name="Floi Bucao C."/>
            <person name="Jouanno E."/>
            <person name="Wen M."/>
            <person name="Mejri S."/>
            <person name="Dirks R."/>
            <person name="Jansen H."/>
            <person name="Henkel C."/>
            <person name="Chen W.J."/>
            <person name="Zahm M."/>
            <person name="Cabau C."/>
            <person name="Klopp C."/>
            <person name="Thompson A.W."/>
            <person name="Robinson-Rechavi M."/>
            <person name="Braasch I."/>
            <person name="Lecointre G."/>
            <person name="Bobe J."/>
            <person name="Postlethwait J.H."/>
            <person name="Berthelot C."/>
            <person name="Roest Crollius H."/>
            <person name="Guiguen Y."/>
        </authorList>
    </citation>
    <scope>NUCLEOTIDE SEQUENCE</scope>
    <source>
        <strain evidence="1">WJC10195</strain>
    </source>
</reference>